<evidence type="ECO:0000256" key="1">
    <source>
        <dbReference type="SAM" id="MobiDB-lite"/>
    </source>
</evidence>
<sequence>MSTAANLMKRSGVVVGLQGPRPQPLSLPATTPARPSKRPRASGGDGGDAARAPAGPLIVYEHTPRVIHARPDEFKALVQRLTGQQQRATGDQEPVLPLLPAAEPAPSSSQEEATRTAAGDPLVLTLAQQAPPPLDDRWSAGLLSPGAGAFLLSPGSFLFSPATMQAIQELISS</sequence>
<evidence type="ECO:0000313" key="4">
    <source>
        <dbReference type="Proteomes" id="UP000275267"/>
    </source>
</evidence>
<dbReference type="InterPro" id="IPR039607">
    <property type="entry name" value="VQ_8/17/18/20/21/25"/>
</dbReference>
<dbReference type="STRING" id="4540.A0A3L6TAW0"/>
<dbReference type="EMBL" id="PQIB02000002">
    <property type="protein sequence ID" value="RLN33966.1"/>
    <property type="molecule type" value="Genomic_DNA"/>
</dbReference>
<dbReference type="Pfam" id="PF05678">
    <property type="entry name" value="VQ"/>
    <property type="match status" value="1"/>
</dbReference>
<name>A0A3L6TAW0_PANMI</name>
<comment type="caution">
    <text evidence="3">The sequence shown here is derived from an EMBL/GenBank/DDBJ whole genome shotgun (WGS) entry which is preliminary data.</text>
</comment>
<dbReference type="Proteomes" id="UP000275267">
    <property type="component" value="Unassembled WGS sequence"/>
</dbReference>
<gene>
    <name evidence="3" type="ORF">C2845_PM03G20410</name>
</gene>
<feature type="compositionally biased region" description="Low complexity" evidence="1">
    <location>
        <begin position="96"/>
        <end position="111"/>
    </location>
</feature>
<feature type="region of interest" description="Disordered" evidence="1">
    <location>
        <begin position="80"/>
        <end position="117"/>
    </location>
</feature>
<feature type="domain" description="VQ" evidence="2">
    <location>
        <begin position="62"/>
        <end position="85"/>
    </location>
</feature>
<dbReference type="PANTHER" id="PTHR33143">
    <property type="entry name" value="F16F4.1 PROTEIN-RELATED"/>
    <property type="match status" value="1"/>
</dbReference>
<evidence type="ECO:0000259" key="2">
    <source>
        <dbReference type="Pfam" id="PF05678"/>
    </source>
</evidence>
<organism evidence="3 4">
    <name type="scientific">Panicum miliaceum</name>
    <name type="common">Proso millet</name>
    <name type="synonym">Broomcorn millet</name>
    <dbReference type="NCBI Taxonomy" id="4540"/>
    <lineage>
        <taxon>Eukaryota</taxon>
        <taxon>Viridiplantae</taxon>
        <taxon>Streptophyta</taxon>
        <taxon>Embryophyta</taxon>
        <taxon>Tracheophyta</taxon>
        <taxon>Spermatophyta</taxon>
        <taxon>Magnoliopsida</taxon>
        <taxon>Liliopsida</taxon>
        <taxon>Poales</taxon>
        <taxon>Poaceae</taxon>
        <taxon>PACMAD clade</taxon>
        <taxon>Panicoideae</taxon>
        <taxon>Panicodae</taxon>
        <taxon>Paniceae</taxon>
        <taxon>Panicinae</taxon>
        <taxon>Panicum</taxon>
        <taxon>Panicum sect. Panicum</taxon>
    </lineage>
</organism>
<dbReference type="InterPro" id="IPR008889">
    <property type="entry name" value="VQ"/>
</dbReference>
<dbReference type="PANTHER" id="PTHR33143:SF53">
    <property type="entry name" value="OS07G0161900 PROTEIN"/>
    <property type="match status" value="1"/>
</dbReference>
<proteinExistence type="predicted"/>
<evidence type="ECO:0000313" key="3">
    <source>
        <dbReference type="EMBL" id="RLN33966.1"/>
    </source>
</evidence>
<keyword evidence="4" id="KW-1185">Reference proteome</keyword>
<dbReference type="GO" id="GO:0005634">
    <property type="term" value="C:nucleus"/>
    <property type="evidence" value="ECO:0007669"/>
    <property type="project" value="TreeGrafter"/>
</dbReference>
<dbReference type="OrthoDB" id="1518325at2759"/>
<protein>
    <submittedName>
        <fullName evidence="3">VQ motif-containing protein 8, chloroplastic</fullName>
    </submittedName>
</protein>
<reference evidence="4" key="1">
    <citation type="journal article" date="2019" name="Nat. Commun.">
        <title>The genome of broomcorn millet.</title>
        <authorList>
            <person name="Zou C."/>
            <person name="Miki D."/>
            <person name="Li D."/>
            <person name="Tang Q."/>
            <person name="Xiao L."/>
            <person name="Rajput S."/>
            <person name="Deng P."/>
            <person name="Jia W."/>
            <person name="Huang R."/>
            <person name="Zhang M."/>
            <person name="Sun Y."/>
            <person name="Hu J."/>
            <person name="Fu X."/>
            <person name="Schnable P.S."/>
            <person name="Li F."/>
            <person name="Zhang H."/>
            <person name="Feng B."/>
            <person name="Zhu X."/>
            <person name="Liu R."/>
            <person name="Schnable J.C."/>
            <person name="Zhu J.-K."/>
            <person name="Zhang H."/>
        </authorList>
    </citation>
    <scope>NUCLEOTIDE SEQUENCE [LARGE SCALE GENOMIC DNA]</scope>
</reference>
<feature type="region of interest" description="Disordered" evidence="1">
    <location>
        <begin position="1"/>
        <end position="55"/>
    </location>
</feature>
<dbReference type="AlphaFoldDB" id="A0A3L6TAW0"/>
<accession>A0A3L6TAW0</accession>